<organism evidence="2 3">
    <name type="scientific">Protopolystoma xenopodis</name>
    <dbReference type="NCBI Taxonomy" id="117903"/>
    <lineage>
        <taxon>Eukaryota</taxon>
        <taxon>Metazoa</taxon>
        <taxon>Spiralia</taxon>
        <taxon>Lophotrochozoa</taxon>
        <taxon>Platyhelminthes</taxon>
        <taxon>Monogenea</taxon>
        <taxon>Polyopisthocotylea</taxon>
        <taxon>Polystomatidea</taxon>
        <taxon>Polystomatidae</taxon>
        <taxon>Protopolystoma</taxon>
    </lineage>
</organism>
<sequence>MYSFLMLVCVIYCLRFRAPSDLLSRFRLWIVSNRIIKLCGGTRGSTPSSNDCSSLLAALTGKIMSEPRSASASMPSAVLASRCVASPAGFGSNPS</sequence>
<dbReference type="AlphaFoldDB" id="A0A448WFY6"/>
<accession>A0A448WFY6</accession>
<evidence type="ECO:0008006" key="4">
    <source>
        <dbReference type="Google" id="ProtNLM"/>
    </source>
</evidence>
<dbReference type="EMBL" id="CAAALY010010045">
    <property type="protein sequence ID" value="VEL10826.1"/>
    <property type="molecule type" value="Genomic_DNA"/>
</dbReference>
<comment type="caution">
    <text evidence="2">The sequence shown here is derived from an EMBL/GenBank/DDBJ whole genome shotgun (WGS) entry which is preliminary data.</text>
</comment>
<gene>
    <name evidence="2" type="ORF">PXEA_LOCUS4266</name>
</gene>
<keyword evidence="3" id="KW-1185">Reference proteome</keyword>
<keyword evidence="1" id="KW-0732">Signal</keyword>
<name>A0A448WFY6_9PLAT</name>
<feature type="signal peptide" evidence="1">
    <location>
        <begin position="1"/>
        <end position="20"/>
    </location>
</feature>
<proteinExistence type="predicted"/>
<evidence type="ECO:0000313" key="3">
    <source>
        <dbReference type="Proteomes" id="UP000784294"/>
    </source>
</evidence>
<evidence type="ECO:0000256" key="1">
    <source>
        <dbReference type="SAM" id="SignalP"/>
    </source>
</evidence>
<evidence type="ECO:0000313" key="2">
    <source>
        <dbReference type="EMBL" id="VEL10826.1"/>
    </source>
</evidence>
<dbReference type="Proteomes" id="UP000784294">
    <property type="component" value="Unassembled WGS sequence"/>
</dbReference>
<protein>
    <recommendedName>
        <fullName evidence="4">Secreted protein</fullName>
    </recommendedName>
</protein>
<reference evidence="2" key="1">
    <citation type="submission" date="2018-11" db="EMBL/GenBank/DDBJ databases">
        <authorList>
            <consortium name="Pathogen Informatics"/>
        </authorList>
    </citation>
    <scope>NUCLEOTIDE SEQUENCE</scope>
</reference>
<feature type="chain" id="PRO_5019337954" description="Secreted protein" evidence="1">
    <location>
        <begin position="21"/>
        <end position="95"/>
    </location>
</feature>